<dbReference type="InterPro" id="IPR014004">
    <property type="entry name" value="Transpt-assoc_nodulatn_dom_bac"/>
</dbReference>
<dbReference type="EMBL" id="BPMK01000020">
    <property type="protein sequence ID" value="GIZ53745.1"/>
    <property type="molecule type" value="Genomic_DNA"/>
</dbReference>
<dbReference type="Gene3D" id="3.30.1340.30">
    <property type="match status" value="1"/>
</dbReference>
<evidence type="ECO:0000313" key="3">
    <source>
        <dbReference type="EMBL" id="GIZ53745.1"/>
    </source>
</evidence>
<comment type="caution">
    <text evidence="3">The sequence shown here is derived from an EMBL/GenBank/DDBJ whole genome shotgun (WGS) entry which is preliminary data.</text>
</comment>
<keyword evidence="1" id="KW-0732">Signal</keyword>
<evidence type="ECO:0000256" key="1">
    <source>
        <dbReference type="SAM" id="SignalP"/>
    </source>
</evidence>
<dbReference type="RefSeq" id="WP_220810161.1">
    <property type="nucleotide sequence ID" value="NZ_BPMK01000020.1"/>
</dbReference>
<protein>
    <submittedName>
        <fullName evidence="3">Transporter</fullName>
    </submittedName>
</protein>
<dbReference type="Pfam" id="PF04972">
    <property type="entry name" value="BON"/>
    <property type="match status" value="1"/>
</dbReference>
<keyword evidence="4" id="KW-1185">Reference proteome</keyword>
<organism evidence="3 4">
    <name type="scientific">Noviherbaspirillum aridicola</name>
    <dbReference type="NCBI Taxonomy" id="2849687"/>
    <lineage>
        <taxon>Bacteria</taxon>
        <taxon>Pseudomonadati</taxon>
        <taxon>Pseudomonadota</taxon>
        <taxon>Betaproteobacteria</taxon>
        <taxon>Burkholderiales</taxon>
        <taxon>Oxalobacteraceae</taxon>
        <taxon>Noviherbaspirillum</taxon>
    </lineage>
</organism>
<dbReference type="PROSITE" id="PS51257">
    <property type="entry name" value="PROKAR_LIPOPROTEIN"/>
    <property type="match status" value="1"/>
</dbReference>
<dbReference type="PANTHER" id="PTHR34606:SF15">
    <property type="entry name" value="BON DOMAIN-CONTAINING PROTEIN"/>
    <property type="match status" value="1"/>
</dbReference>
<feature type="chain" id="PRO_5046653392" evidence="1">
    <location>
        <begin position="18"/>
        <end position="107"/>
    </location>
</feature>
<sequence length="107" mass="11145">MKKLVYPVMLACTLLAAGCGTFGGDRKDGDNRTAGAVVDDALITSKVKAALLKDPDISGFKINVDTAKGVVSLKGEVKTLALRRKAESIASGVEGVRKVDNQLIITG</sequence>
<dbReference type="Proteomes" id="UP000887222">
    <property type="component" value="Unassembled WGS sequence"/>
</dbReference>
<evidence type="ECO:0000259" key="2">
    <source>
        <dbReference type="PROSITE" id="PS50914"/>
    </source>
</evidence>
<dbReference type="PROSITE" id="PS50914">
    <property type="entry name" value="BON"/>
    <property type="match status" value="1"/>
</dbReference>
<name>A0ABQ4Q970_9BURK</name>
<feature type="signal peptide" evidence="1">
    <location>
        <begin position="1"/>
        <end position="17"/>
    </location>
</feature>
<reference evidence="3 4" key="1">
    <citation type="journal article" date="2022" name="Int. J. Syst. Evol. Microbiol.">
        <title>Noviherbaspirillum aridicola sp. nov., isolated from an arid soil in Pakistan.</title>
        <authorList>
            <person name="Khan I.U."/>
            <person name="Saqib M."/>
            <person name="Amin A."/>
            <person name="Hussain F."/>
            <person name="Li L."/>
            <person name="Liu Y.H."/>
            <person name="Fang B.Z."/>
            <person name="Ahmed I."/>
            <person name="Li W.J."/>
        </authorList>
    </citation>
    <scope>NUCLEOTIDE SEQUENCE [LARGE SCALE GENOMIC DNA]</scope>
    <source>
        <strain evidence="3 4">NCCP-691</strain>
    </source>
</reference>
<evidence type="ECO:0000313" key="4">
    <source>
        <dbReference type="Proteomes" id="UP000887222"/>
    </source>
</evidence>
<gene>
    <name evidence="3" type="ORF">NCCP691_37590</name>
</gene>
<dbReference type="InterPro" id="IPR051686">
    <property type="entry name" value="Lipoprotein_DolP"/>
</dbReference>
<dbReference type="SMART" id="SM00749">
    <property type="entry name" value="BON"/>
    <property type="match status" value="1"/>
</dbReference>
<accession>A0ABQ4Q970</accession>
<dbReference type="InterPro" id="IPR007055">
    <property type="entry name" value="BON_dom"/>
</dbReference>
<feature type="domain" description="BON" evidence="2">
    <location>
        <begin position="39"/>
        <end position="107"/>
    </location>
</feature>
<proteinExistence type="predicted"/>
<dbReference type="PANTHER" id="PTHR34606">
    <property type="entry name" value="BON DOMAIN-CONTAINING PROTEIN"/>
    <property type="match status" value="1"/>
</dbReference>